<dbReference type="InterPro" id="IPR036397">
    <property type="entry name" value="RNaseH_sf"/>
</dbReference>
<keyword evidence="6 11" id="KW-0540">Nuclease</keyword>
<dbReference type="Pfam" id="PF00929">
    <property type="entry name" value="RNase_T"/>
    <property type="match status" value="1"/>
</dbReference>
<dbReference type="NCBIfam" id="TIGR00573">
    <property type="entry name" value="dnaq"/>
    <property type="match status" value="1"/>
</dbReference>
<dbReference type="InterPro" id="IPR012340">
    <property type="entry name" value="NA-bd_OB-fold"/>
</dbReference>
<comment type="function">
    <text evidence="1 11">Required for replicative DNA synthesis. This DNA polymerase also exhibits 3' to 5' exonuclease activity.</text>
</comment>
<keyword evidence="9 11" id="KW-0239">DNA-directed DNA polymerase</keyword>
<dbReference type="CDD" id="cd04484">
    <property type="entry name" value="polC_OBF"/>
    <property type="match status" value="1"/>
</dbReference>
<evidence type="ECO:0000256" key="8">
    <source>
        <dbReference type="ARBA" id="ARBA00022839"/>
    </source>
</evidence>
<feature type="domain" description="Exonuclease" evidence="13">
    <location>
        <begin position="436"/>
        <end position="601"/>
    </location>
</feature>
<dbReference type="CDD" id="cd07435">
    <property type="entry name" value="PHP_PolIIIA_POLC"/>
    <property type="match status" value="1"/>
</dbReference>
<evidence type="ECO:0000259" key="13">
    <source>
        <dbReference type="SMART" id="SM00479"/>
    </source>
</evidence>
<dbReference type="InterPro" id="IPR004013">
    <property type="entry name" value="PHP_dom"/>
</dbReference>
<proteinExistence type="inferred from homology"/>
<dbReference type="Gene3D" id="2.40.50.140">
    <property type="entry name" value="Nucleic acid-binding proteins"/>
    <property type="match status" value="1"/>
</dbReference>
<comment type="catalytic activity">
    <reaction evidence="10 11">
        <text>DNA(n) + a 2'-deoxyribonucleoside 5'-triphosphate = DNA(n+1) + diphosphate</text>
        <dbReference type="Rhea" id="RHEA:22508"/>
        <dbReference type="Rhea" id="RHEA-COMP:17339"/>
        <dbReference type="Rhea" id="RHEA-COMP:17340"/>
        <dbReference type="ChEBI" id="CHEBI:33019"/>
        <dbReference type="ChEBI" id="CHEBI:61560"/>
        <dbReference type="ChEBI" id="CHEBI:173112"/>
        <dbReference type="EC" id="2.7.7.7"/>
    </reaction>
</comment>
<dbReference type="Proteomes" id="UP000649151">
    <property type="component" value="Unassembled WGS sequence"/>
</dbReference>
<dbReference type="Gene3D" id="1.10.150.870">
    <property type="match status" value="1"/>
</dbReference>
<evidence type="ECO:0000256" key="4">
    <source>
        <dbReference type="ARBA" id="ARBA00022695"/>
    </source>
</evidence>
<dbReference type="SMART" id="SM00479">
    <property type="entry name" value="EXOIII"/>
    <property type="match status" value="1"/>
</dbReference>
<dbReference type="InterPro" id="IPR006308">
    <property type="entry name" value="Pol_III_a_PolC-type_gram_pos"/>
</dbReference>
<dbReference type="InterPro" id="IPR012337">
    <property type="entry name" value="RNaseH-like_sf"/>
</dbReference>
<dbReference type="CDD" id="cd06127">
    <property type="entry name" value="DEDDh"/>
    <property type="match status" value="1"/>
</dbReference>
<evidence type="ECO:0000256" key="1">
    <source>
        <dbReference type="ARBA" id="ARBA00003452"/>
    </source>
</evidence>
<evidence type="ECO:0000256" key="11">
    <source>
        <dbReference type="HAMAP-Rule" id="MF_00356"/>
    </source>
</evidence>
<evidence type="ECO:0000256" key="3">
    <source>
        <dbReference type="ARBA" id="ARBA00022679"/>
    </source>
</evidence>
<evidence type="ECO:0000256" key="5">
    <source>
        <dbReference type="ARBA" id="ARBA00022705"/>
    </source>
</evidence>
<dbReference type="InterPro" id="IPR004805">
    <property type="entry name" value="DnaE2/DnaE/PolC"/>
</dbReference>
<feature type="domain" description="Polymerase/histidinol phosphatase N-terminal" evidence="14">
    <location>
        <begin position="347"/>
        <end position="419"/>
    </location>
</feature>
<evidence type="ECO:0000256" key="2">
    <source>
        <dbReference type="ARBA" id="ARBA00022490"/>
    </source>
</evidence>
<evidence type="ECO:0000313" key="16">
    <source>
        <dbReference type="Proteomes" id="UP000649151"/>
    </source>
</evidence>
<dbReference type="HAMAP" id="MF_00356">
    <property type="entry name" value="DNApol_PolC"/>
    <property type="match status" value="1"/>
</dbReference>
<evidence type="ECO:0000256" key="12">
    <source>
        <dbReference type="SAM" id="MobiDB-lite"/>
    </source>
</evidence>
<dbReference type="SUPFAM" id="SSF53098">
    <property type="entry name" value="Ribonuclease H-like"/>
    <property type="match status" value="1"/>
</dbReference>
<dbReference type="Gene3D" id="3.30.1900.20">
    <property type="match status" value="2"/>
</dbReference>
<evidence type="ECO:0000256" key="7">
    <source>
        <dbReference type="ARBA" id="ARBA00022801"/>
    </source>
</evidence>
<dbReference type="EC" id="2.7.7.7" evidence="11"/>
<dbReference type="PANTHER" id="PTHR32294:SF5">
    <property type="entry name" value="DNA POLYMERASE III POLC-TYPE"/>
    <property type="match status" value="1"/>
</dbReference>
<dbReference type="EMBL" id="JACOQK010000001">
    <property type="protein sequence ID" value="MBC5787324.1"/>
    <property type="molecule type" value="Genomic_DNA"/>
</dbReference>
<feature type="region of interest" description="Disordered" evidence="12">
    <location>
        <begin position="164"/>
        <end position="210"/>
    </location>
</feature>
<dbReference type="SMART" id="SM00481">
    <property type="entry name" value="POLIIIAc"/>
    <property type="match status" value="1"/>
</dbReference>
<reference evidence="15 16" key="1">
    <citation type="submission" date="2020-08" db="EMBL/GenBank/DDBJ databases">
        <title>Genome public.</title>
        <authorList>
            <person name="Liu C."/>
            <person name="Sun Q."/>
        </authorList>
    </citation>
    <scope>NUCLEOTIDE SEQUENCE [LARGE SCALE GENOMIC DNA]</scope>
    <source>
        <strain evidence="15 16">NSJ-27</strain>
    </source>
</reference>
<keyword evidence="8 11" id="KW-0269">Exonuclease</keyword>
<protein>
    <recommendedName>
        <fullName evidence="11">DNA polymerase III PolC-type</fullName>
        <shortName evidence="11">PolIII</shortName>
        <ecNumber evidence="11">2.7.7.7</ecNumber>
    </recommendedName>
</protein>
<keyword evidence="7 11" id="KW-0378">Hydrolase</keyword>
<dbReference type="NCBIfam" id="TIGR01405">
    <property type="entry name" value="polC_Gram_pos"/>
    <property type="match status" value="1"/>
</dbReference>
<dbReference type="InterPro" id="IPR003141">
    <property type="entry name" value="Pol/His_phosphatase_N"/>
</dbReference>
<sequence>MQHSLKHLFASFSHLEPVLSQLDCGEILQVISAERRTVLKIHLKCTSLVPYQTLHQCEQELAQALQLKRVEIHPKYTPDMFTISYFPEIVLKMKETSSMINGFLDECDTNYEGNHLTVFLKRGGYDILMQLQADRRLAELIFELFSFSLTISFDGIKSISKEEQKELRKQIPEPVPPIREEIPLPQDAPPWEDQPSSPVAPPVPQKQEKPQEVVLNLRDLPFLREGSKLILGKKINIPPTSLNEIHEPREGIAVWGDLFDSQSREYNEGKKQILSYSITDYTNSITFKLFCDTDKLSKYSDLKKGATVFIQGDIDYDKYDRELVLKPKNMMLVQKAPRMDTAEEKRVELHMHTNMSAMDAITPASGLIKTAHRWGHKAVAITDHGVVQSFPEAMSTVDSIRKENPDFKVIYGVEGYFVDDCIAAVYGGQNQPFDGEFVVFDTETTGLNAQDERLTEIGAVVVKNGEILEEYDEFVNPGKPIPPNITELTGITDEMVADAPGERESLEKFFAFVNGRVLIAHNAKFDMGFLAAAAERCGMPCEFTYIDTVPIARTLFPNIKNYKLDTLVNHLKLGDFNHHRACDDARVLGLIYIEMVKRLQSDKQINTISQINHSLGGAQDFKKQRPYHQIILVRNTLGLKNLYRLISFSHLDYFFKKPRILKSMLSKYREGLLIGSACESGELYCAIKEGKNWNELKRIASFYDYLEIQPLGNNEFMIRSGIVPNREKLMEHNRTIVKLGEALNKPVVATCDVHFQNPGDSIYRAIVMASMKYKDADQQPPLYLHTTDEMLQEFQYLGEEKAYEVVVKNPNLIADMVDKDIRPFPNGTYTPEIEGAEEDLQRITWERAKSIYGDPLPELVSKRLDRELTSIIENGFAVLYMIAQKLVYKSNQCGYLVGSRGSVGSSFVATMAGISEVNPLVPHYVCPNCKYSEFITDGSVGSGYDLPEKKCPNCGANLNREGHDIPFETFLGFHGDKAPDIDLNFSNEYQSSAHRYTEELFGKDHVFKAGTISTVAEKTAYGYALKYLEEREMTVNKAEELRLSIGCRGIKRTTGQHPGGMVVVPDGYDVYDFTPVQHPADKSDSDNITTHFDFHSLHDTILKLDELGHIVPTMYKHLEDLTGIKINEVTTSDEQVISLFTSPKALGVTPEQIFCKTGTLSLPEMGTSFVVQMLIDAQPKCFSDLLQISGLSHGTDVWLGNAQDLIKQGICTISEVIGTRDSIMTYLIHKGLEPDMAFKIMEITRKGKAPKLLTDEHKKAMRDCGVPEWYIDSCLKIKYMFPRAHAAAYVISAIKLGWYKIYKPLEYYAAYFTVRNGDFDVETTMQGQEAVSRKLEQLRAKGNDRSVKENDTYDTLLIINEMLCRGYEFLPVDLYRSHAIKYLLEDGKIRLPFCALKGLGEAAANNLYQAGQEGEYISVDEVSNRAGVSKSVIEILETANVFGNMPKTSQMTLFNL</sequence>
<evidence type="ECO:0000313" key="15">
    <source>
        <dbReference type="EMBL" id="MBC5787324.1"/>
    </source>
</evidence>
<comment type="similarity">
    <text evidence="11">Belongs to the DNA polymerase type-C family. PolC subfamily.</text>
</comment>
<evidence type="ECO:0000256" key="6">
    <source>
        <dbReference type="ARBA" id="ARBA00022722"/>
    </source>
</evidence>
<keyword evidence="2 11" id="KW-0963">Cytoplasm</keyword>
<keyword evidence="3 11" id="KW-0808">Transferase</keyword>
<dbReference type="Pfam" id="PF02811">
    <property type="entry name" value="PHP"/>
    <property type="match status" value="1"/>
</dbReference>
<dbReference type="Gene3D" id="6.10.140.1510">
    <property type="match status" value="1"/>
</dbReference>
<accession>A0ABR7IQB5</accession>
<dbReference type="Pfam" id="PF07733">
    <property type="entry name" value="DNA_pol3_alpha"/>
    <property type="match status" value="2"/>
</dbReference>
<evidence type="ECO:0000256" key="9">
    <source>
        <dbReference type="ARBA" id="ARBA00022932"/>
    </source>
</evidence>
<dbReference type="InterPro" id="IPR006054">
    <property type="entry name" value="DnaQ"/>
</dbReference>
<name>A0ABR7IQB5_9CLOT</name>
<dbReference type="Gene3D" id="1.10.150.700">
    <property type="entry name" value="PolC, middle finger domain"/>
    <property type="match status" value="1"/>
</dbReference>
<evidence type="ECO:0000256" key="10">
    <source>
        <dbReference type="ARBA" id="ARBA00049244"/>
    </source>
</evidence>
<keyword evidence="5 11" id="KW-0235">DNA replication</keyword>
<dbReference type="InterPro" id="IPR029460">
    <property type="entry name" value="DNAPol_HHH"/>
</dbReference>
<comment type="subcellular location">
    <subcellularLocation>
        <location evidence="11">Cytoplasm</location>
    </subcellularLocation>
</comment>
<comment type="caution">
    <text evidence="15">The sequence shown here is derived from an EMBL/GenBank/DDBJ whole genome shotgun (WGS) entry which is preliminary data.</text>
</comment>
<keyword evidence="4 11" id="KW-0548">Nucleotidyltransferase</keyword>
<gene>
    <name evidence="11" type="primary">polC</name>
    <name evidence="15" type="ORF">H8Z77_04690</name>
</gene>
<dbReference type="Gene3D" id="3.30.420.10">
    <property type="entry name" value="Ribonuclease H-like superfamily/Ribonuclease H"/>
    <property type="match status" value="1"/>
</dbReference>
<dbReference type="Gene3D" id="3.20.20.140">
    <property type="entry name" value="Metal-dependent hydrolases"/>
    <property type="match status" value="2"/>
</dbReference>
<keyword evidence="16" id="KW-1185">Reference proteome</keyword>
<dbReference type="InterPro" id="IPR044923">
    <property type="entry name" value="PolC_middle_finger_sf"/>
</dbReference>
<dbReference type="PANTHER" id="PTHR32294">
    <property type="entry name" value="DNA POLYMERASE III SUBUNIT ALPHA"/>
    <property type="match status" value="1"/>
</dbReference>
<dbReference type="InterPro" id="IPR013520">
    <property type="entry name" value="Ribonucl_H"/>
</dbReference>
<dbReference type="Pfam" id="PF14579">
    <property type="entry name" value="HHH_6"/>
    <property type="match status" value="1"/>
</dbReference>
<dbReference type="InterPro" id="IPR011708">
    <property type="entry name" value="DNA_pol3_alpha_NTPase_dom"/>
</dbReference>
<organism evidence="15 16">
    <name type="scientific">Clostridium facile</name>
    <dbReference type="NCBI Taxonomy" id="2763035"/>
    <lineage>
        <taxon>Bacteria</taxon>
        <taxon>Bacillati</taxon>
        <taxon>Bacillota</taxon>
        <taxon>Clostridia</taxon>
        <taxon>Eubacteriales</taxon>
        <taxon>Clostridiaceae</taxon>
        <taxon>Clostridium</taxon>
    </lineage>
</organism>
<dbReference type="InterPro" id="IPR040982">
    <property type="entry name" value="DNA_pol3_finger"/>
</dbReference>
<evidence type="ECO:0000259" key="14">
    <source>
        <dbReference type="SMART" id="SM00481"/>
    </source>
</evidence>
<dbReference type="GO" id="GO:0003887">
    <property type="term" value="F:DNA-directed DNA polymerase activity"/>
    <property type="evidence" value="ECO:0007669"/>
    <property type="project" value="UniProtKB-EC"/>
</dbReference>
<dbReference type="RefSeq" id="WP_186996330.1">
    <property type="nucleotide sequence ID" value="NZ_JACOQK010000001.1"/>
</dbReference>
<dbReference type="Pfam" id="PF17657">
    <property type="entry name" value="DNA_pol3_finger"/>
    <property type="match status" value="1"/>
</dbReference>
<dbReference type="NCBIfam" id="NF001688">
    <property type="entry name" value="PRK00448.1"/>
    <property type="match status" value="1"/>
</dbReference>